<comment type="similarity">
    <text evidence="1">Belongs to the FGGY kinase family.</text>
</comment>
<name>A0A926DRG0_9FIRM</name>
<evidence type="ECO:0000259" key="4">
    <source>
        <dbReference type="Pfam" id="PF02782"/>
    </source>
</evidence>
<reference evidence="5" key="1">
    <citation type="submission" date="2020-08" db="EMBL/GenBank/DDBJ databases">
        <title>Genome public.</title>
        <authorList>
            <person name="Liu C."/>
            <person name="Sun Q."/>
        </authorList>
    </citation>
    <scope>NUCLEOTIDE SEQUENCE</scope>
    <source>
        <strain evidence="5">NSJ-32</strain>
    </source>
</reference>
<feature type="domain" description="Carbohydrate kinase FGGY C-terminal" evidence="4">
    <location>
        <begin position="7"/>
        <end position="110"/>
    </location>
</feature>
<evidence type="ECO:0000313" key="6">
    <source>
        <dbReference type="Proteomes" id="UP000657006"/>
    </source>
</evidence>
<evidence type="ECO:0000256" key="2">
    <source>
        <dbReference type="ARBA" id="ARBA00022679"/>
    </source>
</evidence>
<dbReference type="InterPro" id="IPR050406">
    <property type="entry name" value="FGGY_Carb_Kinase"/>
</dbReference>
<sequence length="158" mass="17252">MDEDLLYLPYLYTPMDLPSAQGGFAGLRSYHDSAAMLRAVFEGIVFEHRYRLEKLQQSGIQANCAVLSGGAANSAVFGQMFADACGLKIFIPAQSQSGALGGAILGMVAAGIYPDIHTAIDAVVQYTRCFSPDPAAHTYYERKYSRFRGVQQNLRNVM</sequence>
<dbReference type="Gene3D" id="3.30.420.40">
    <property type="match status" value="1"/>
</dbReference>
<dbReference type="Pfam" id="PF02782">
    <property type="entry name" value="FGGY_C"/>
    <property type="match status" value="1"/>
</dbReference>
<protein>
    <recommendedName>
        <fullName evidence="4">Carbohydrate kinase FGGY C-terminal domain-containing protein</fullName>
    </recommendedName>
</protein>
<keyword evidence="2" id="KW-0808">Transferase</keyword>
<keyword evidence="6" id="KW-1185">Reference proteome</keyword>
<dbReference type="AlphaFoldDB" id="A0A926DRG0"/>
<accession>A0A926DRG0</accession>
<proteinExistence type="inferred from homology"/>
<organism evidence="5 6">
    <name type="scientific">Bianquea renquensis</name>
    <dbReference type="NCBI Taxonomy" id="2763661"/>
    <lineage>
        <taxon>Bacteria</taxon>
        <taxon>Bacillati</taxon>
        <taxon>Bacillota</taxon>
        <taxon>Clostridia</taxon>
        <taxon>Eubacteriales</taxon>
        <taxon>Bianqueaceae</taxon>
        <taxon>Bianquea</taxon>
    </lineage>
</organism>
<comment type="caution">
    <text evidence="5">The sequence shown here is derived from an EMBL/GenBank/DDBJ whole genome shotgun (WGS) entry which is preliminary data.</text>
</comment>
<gene>
    <name evidence="5" type="ORF">H8730_03775</name>
</gene>
<dbReference type="Proteomes" id="UP000657006">
    <property type="component" value="Unassembled WGS sequence"/>
</dbReference>
<dbReference type="GO" id="GO:0005975">
    <property type="term" value="P:carbohydrate metabolic process"/>
    <property type="evidence" value="ECO:0007669"/>
    <property type="project" value="InterPro"/>
</dbReference>
<keyword evidence="3" id="KW-0418">Kinase</keyword>
<dbReference type="RefSeq" id="WP_249289394.1">
    <property type="nucleotide sequence ID" value="NZ_JACRSQ010000003.1"/>
</dbReference>
<dbReference type="GO" id="GO:0016301">
    <property type="term" value="F:kinase activity"/>
    <property type="evidence" value="ECO:0007669"/>
    <property type="project" value="UniProtKB-KW"/>
</dbReference>
<dbReference type="SUPFAM" id="SSF53067">
    <property type="entry name" value="Actin-like ATPase domain"/>
    <property type="match status" value="1"/>
</dbReference>
<dbReference type="EMBL" id="JACRSQ010000003">
    <property type="protein sequence ID" value="MBC8542666.1"/>
    <property type="molecule type" value="Genomic_DNA"/>
</dbReference>
<dbReference type="PANTHER" id="PTHR43095:SF3">
    <property type="entry name" value="L-XYLULOSE_3-KETO-L-GULONATE KINASE"/>
    <property type="match status" value="1"/>
</dbReference>
<dbReference type="InterPro" id="IPR043129">
    <property type="entry name" value="ATPase_NBD"/>
</dbReference>
<dbReference type="PANTHER" id="PTHR43095">
    <property type="entry name" value="SUGAR KINASE"/>
    <property type="match status" value="1"/>
</dbReference>
<evidence type="ECO:0000256" key="3">
    <source>
        <dbReference type="ARBA" id="ARBA00022777"/>
    </source>
</evidence>
<evidence type="ECO:0000313" key="5">
    <source>
        <dbReference type="EMBL" id="MBC8542666.1"/>
    </source>
</evidence>
<evidence type="ECO:0000256" key="1">
    <source>
        <dbReference type="ARBA" id="ARBA00009156"/>
    </source>
</evidence>
<dbReference type="InterPro" id="IPR018485">
    <property type="entry name" value="FGGY_C"/>
</dbReference>